<organism evidence="1 2">
    <name type="scientific">Candidatus Aquicultor primus</name>
    <dbReference type="NCBI Taxonomy" id="1797195"/>
    <lineage>
        <taxon>Bacteria</taxon>
        <taxon>Bacillati</taxon>
        <taxon>Actinomycetota</taxon>
        <taxon>Candidatus Aquicultoria</taxon>
        <taxon>Candidatus Aquicultorales</taxon>
        <taxon>Candidatus Aquicultoraceae</taxon>
        <taxon>Candidatus Aquicultor</taxon>
    </lineage>
</organism>
<dbReference type="InterPro" id="IPR009078">
    <property type="entry name" value="Ferritin-like_SF"/>
</dbReference>
<dbReference type="EMBL" id="MELI01000044">
    <property type="protein sequence ID" value="OFW34459.1"/>
    <property type="molecule type" value="Genomic_DNA"/>
</dbReference>
<comment type="caution">
    <text evidence="1">The sequence shown here is derived from an EMBL/GenBank/DDBJ whole genome shotgun (WGS) entry which is preliminary data.</text>
</comment>
<accession>A0A1F2UN81</accession>
<dbReference type="AlphaFoldDB" id="A0A1F2UN81"/>
<gene>
    <name evidence="1" type="ORF">A2074_07730</name>
</gene>
<evidence type="ECO:0008006" key="3">
    <source>
        <dbReference type="Google" id="ProtNLM"/>
    </source>
</evidence>
<dbReference type="Proteomes" id="UP000178086">
    <property type="component" value="Unassembled WGS sequence"/>
</dbReference>
<sequence>MAAVERKEYFEEGVEKWLRLEDDTIASCEKIIDASDNALVKLMAGLVKTDSQKHIEILNFIKEALDGTITLTPDELGNISELLDAHIQIEKDSITLGEAEYEESRHFVVRHLLSYLIMDETKHFKIFNQLRDYKRKLYPYV</sequence>
<evidence type="ECO:0000313" key="1">
    <source>
        <dbReference type="EMBL" id="OFW34459.1"/>
    </source>
</evidence>
<protein>
    <recommendedName>
        <fullName evidence="3">Rubrerythrin diiron-binding domain-containing protein</fullName>
    </recommendedName>
</protein>
<evidence type="ECO:0000313" key="2">
    <source>
        <dbReference type="Proteomes" id="UP000178086"/>
    </source>
</evidence>
<reference evidence="1 2" key="1">
    <citation type="journal article" date="2016" name="Nat. Commun.">
        <title>Thousands of microbial genomes shed light on interconnected biogeochemical processes in an aquifer system.</title>
        <authorList>
            <person name="Anantharaman K."/>
            <person name="Brown C.T."/>
            <person name="Hug L.A."/>
            <person name="Sharon I."/>
            <person name="Castelle C.J."/>
            <person name="Probst A.J."/>
            <person name="Thomas B.C."/>
            <person name="Singh A."/>
            <person name="Wilkins M.J."/>
            <person name="Karaoz U."/>
            <person name="Brodie E.L."/>
            <person name="Williams K.H."/>
            <person name="Hubbard S.S."/>
            <person name="Banfield J.F."/>
        </authorList>
    </citation>
    <scope>NUCLEOTIDE SEQUENCE [LARGE SCALE GENOMIC DNA]</scope>
</reference>
<dbReference type="SUPFAM" id="SSF47240">
    <property type="entry name" value="Ferritin-like"/>
    <property type="match status" value="1"/>
</dbReference>
<proteinExistence type="predicted"/>
<name>A0A1F2UN81_9ACTN</name>